<evidence type="ECO:0000256" key="3">
    <source>
        <dbReference type="ARBA" id="ARBA00022448"/>
    </source>
</evidence>
<keyword evidence="7" id="KW-0653">Protein transport</keyword>
<dbReference type="Gene3D" id="3.30.1150.10">
    <property type="match status" value="1"/>
</dbReference>
<evidence type="ECO:0000256" key="1">
    <source>
        <dbReference type="ARBA" id="ARBA00004383"/>
    </source>
</evidence>
<evidence type="ECO:0000313" key="14">
    <source>
        <dbReference type="Proteomes" id="UP000183760"/>
    </source>
</evidence>
<keyword evidence="9 11" id="KW-0472">Membrane</keyword>
<keyword evidence="14" id="KW-1185">Reference proteome</keyword>
<feature type="region of interest" description="Disordered" evidence="10">
    <location>
        <begin position="81"/>
        <end position="126"/>
    </location>
</feature>
<proteinExistence type="inferred from homology"/>
<evidence type="ECO:0000256" key="10">
    <source>
        <dbReference type="SAM" id="MobiDB-lite"/>
    </source>
</evidence>
<feature type="compositionally biased region" description="Pro residues" evidence="10">
    <location>
        <begin position="81"/>
        <end position="90"/>
    </location>
</feature>
<evidence type="ECO:0000256" key="5">
    <source>
        <dbReference type="ARBA" id="ARBA00022519"/>
    </source>
</evidence>
<feature type="domain" description="TonB C-terminal" evidence="12">
    <location>
        <begin position="189"/>
        <end position="279"/>
    </location>
</feature>
<dbReference type="EMBL" id="FOIB01000001">
    <property type="protein sequence ID" value="SES87930.1"/>
    <property type="molecule type" value="Genomic_DNA"/>
</dbReference>
<evidence type="ECO:0000256" key="6">
    <source>
        <dbReference type="ARBA" id="ARBA00022692"/>
    </source>
</evidence>
<keyword evidence="3" id="KW-0813">Transport</keyword>
<dbReference type="NCBIfam" id="TIGR01352">
    <property type="entry name" value="tonB_Cterm"/>
    <property type="match status" value="1"/>
</dbReference>
<feature type="compositionally biased region" description="Pro residues" evidence="10">
    <location>
        <begin position="117"/>
        <end position="126"/>
    </location>
</feature>
<sequence length="279" mass="29595">MVMPDESPKDGAADTRLFASVVDARSRSTADTTRTFWVAPLVVALHALLLVGLDSIWHGSTRASTSTTNDEDTLVLRLLAAPPPPPPAPAAAPRLATARRSRPFPKPTLSRRHPPRPETPPVIDPPVAQPQVAALDTVAAATPGGVSGGVAGGIIGGMVNSVLVASSAGLLPITPPPPTAEQRTAWEEEYFEVMFRDRFENVRYPHQAAMAGIEGRFALRITVGTRGQLLALSIVGRCPHYVLCDAAMAAVREAAPFPPPPSALGPRVTVELPFNYHLR</sequence>
<accession>A0ABY1BWA8</accession>
<keyword evidence="8 11" id="KW-1133">Transmembrane helix</keyword>
<dbReference type="InterPro" id="IPR051045">
    <property type="entry name" value="TonB-dependent_transducer"/>
</dbReference>
<evidence type="ECO:0000256" key="11">
    <source>
        <dbReference type="SAM" id="Phobius"/>
    </source>
</evidence>
<evidence type="ECO:0000256" key="9">
    <source>
        <dbReference type="ARBA" id="ARBA00023136"/>
    </source>
</evidence>
<name>A0ABY1BWA8_MYXFU</name>
<dbReference type="InterPro" id="IPR006260">
    <property type="entry name" value="TonB/TolA_C"/>
</dbReference>
<dbReference type="PROSITE" id="PS52015">
    <property type="entry name" value="TONB_CTD"/>
    <property type="match status" value="1"/>
</dbReference>
<feature type="compositionally biased region" description="Basic residues" evidence="10">
    <location>
        <begin position="97"/>
        <end position="114"/>
    </location>
</feature>
<dbReference type="Pfam" id="PF03544">
    <property type="entry name" value="TonB_C"/>
    <property type="match status" value="1"/>
</dbReference>
<gene>
    <name evidence="13" type="ORF">SAMN05443572_101454</name>
</gene>
<evidence type="ECO:0000256" key="4">
    <source>
        <dbReference type="ARBA" id="ARBA00022475"/>
    </source>
</evidence>
<dbReference type="SUPFAM" id="SSF74653">
    <property type="entry name" value="TolA/TonB C-terminal domain"/>
    <property type="match status" value="1"/>
</dbReference>
<dbReference type="PANTHER" id="PTHR33446">
    <property type="entry name" value="PROTEIN TONB-RELATED"/>
    <property type="match status" value="1"/>
</dbReference>
<evidence type="ECO:0000313" key="13">
    <source>
        <dbReference type="EMBL" id="SES87930.1"/>
    </source>
</evidence>
<protein>
    <submittedName>
        <fullName evidence="13">Protein TonB</fullName>
    </submittedName>
</protein>
<evidence type="ECO:0000259" key="12">
    <source>
        <dbReference type="PROSITE" id="PS52015"/>
    </source>
</evidence>
<feature type="transmembrane region" description="Helical" evidence="11">
    <location>
        <begin position="36"/>
        <end position="57"/>
    </location>
</feature>
<evidence type="ECO:0000256" key="7">
    <source>
        <dbReference type="ARBA" id="ARBA00022927"/>
    </source>
</evidence>
<keyword evidence="4" id="KW-1003">Cell membrane</keyword>
<comment type="caution">
    <text evidence="13">The sequence shown here is derived from an EMBL/GenBank/DDBJ whole genome shotgun (WGS) entry which is preliminary data.</text>
</comment>
<dbReference type="Proteomes" id="UP000183760">
    <property type="component" value="Unassembled WGS sequence"/>
</dbReference>
<comment type="subcellular location">
    <subcellularLocation>
        <location evidence="1">Cell inner membrane</location>
        <topology evidence="1">Single-pass membrane protein</topology>
        <orientation evidence="1">Periplasmic side</orientation>
    </subcellularLocation>
</comment>
<evidence type="ECO:0000256" key="2">
    <source>
        <dbReference type="ARBA" id="ARBA00006555"/>
    </source>
</evidence>
<comment type="similarity">
    <text evidence="2">Belongs to the TonB family.</text>
</comment>
<evidence type="ECO:0000256" key="8">
    <source>
        <dbReference type="ARBA" id="ARBA00022989"/>
    </source>
</evidence>
<reference evidence="13 14" key="1">
    <citation type="submission" date="2016-10" db="EMBL/GenBank/DDBJ databases">
        <authorList>
            <person name="Varghese N."/>
            <person name="Submissions S."/>
        </authorList>
    </citation>
    <scope>NUCLEOTIDE SEQUENCE [LARGE SCALE GENOMIC DNA]</scope>
    <source>
        <strain evidence="13 14">DSM 16525</strain>
    </source>
</reference>
<keyword evidence="6 11" id="KW-0812">Transmembrane</keyword>
<keyword evidence="5" id="KW-0997">Cell inner membrane</keyword>
<organism evidence="13 14">
    <name type="scientific">Myxococcus fulvus</name>
    <dbReference type="NCBI Taxonomy" id="33"/>
    <lineage>
        <taxon>Bacteria</taxon>
        <taxon>Pseudomonadati</taxon>
        <taxon>Myxococcota</taxon>
        <taxon>Myxococcia</taxon>
        <taxon>Myxococcales</taxon>
        <taxon>Cystobacterineae</taxon>
        <taxon>Myxococcaceae</taxon>
        <taxon>Myxococcus</taxon>
    </lineage>
</organism>
<dbReference type="InterPro" id="IPR037682">
    <property type="entry name" value="TonB_C"/>
</dbReference>